<sequence length="191" mass="22699">MAKKYRLLKDLPFAKAGDIFCAETGKRNGISEITLVSENHITTPIWINDIENFDQWFEEIKEPKIFFTIDIYKSKFKEINTDYYSGWSALEVKNIKDLGLLFKTVEKTKKYLKYLKAKEIIKQDTKGFKPDWNNGDETKFFGYWDFILEEPGHGLDYRAKTPNIYFQSPKDIKESFAKHPEEWKTYLTYEQ</sequence>
<dbReference type="EMBL" id="BK032827">
    <property type="protein sequence ID" value="DAF62741.1"/>
    <property type="molecule type" value="Genomic_DNA"/>
</dbReference>
<accession>A0A8S5THI2</accession>
<protein>
    <submittedName>
        <fullName evidence="1">Uncharacterized protein</fullName>
    </submittedName>
</protein>
<reference evidence="1" key="1">
    <citation type="journal article" date="2021" name="Proc. Natl. Acad. Sci. U.S.A.">
        <title>A Catalog of Tens of Thousands of Viruses from Human Metagenomes Reveals Hidden Associations with Chronic Diseases.</title>
        <authorList>
            <person name="Tisza M.J."/>
            <person name="Buck C.B."/>
        </authorList>
    </citation>
    <scope>NUCLEOTIDE SEQUENCE</scope>
    <source>
        <strain evidence="1">CtMnh10</strain>
    </source>
</reference>
<proteinExistence type="predicted"/>
<organism evidence="1">
    <name type="scientific">Myoviridae sp. ctMnh10</name>
    <dbReference type="NCBI Taxonomy" id="2827682"/>
    <lineage>
        <taxon>Viruses</taxon>
        <taxon>Duplodnaviria</taxon>
        <taxon>Heunggongvirae</taxon>
        <taxon>Uroviricota</taxon>
        <taxon>Caudoviricetes</taxon>
    </lineage>
</organism>
<evidence type="ECO:0000313" key="1">
    <source>
        <dbReference type="EMBL" id="DAF62741.1"/>
    </source>
</evidence>
<name>A0A8S5THI2_9CAUD</name>